<organism evidence="18 19">
    <name type="scientific">Roseovarius pelagicus</name>
    <dbReference type="NCBI Taxonomy" id="2980108"/>
    <lineage>
        <taxon>Bacteria</taxon>
        <taxon>Pseudomonadati</taxon>
        <taxon>Pseudomonadota</taxon>
        <taxon>Alphaproteobacteria</taxon>
        <taxon>Rhodobacterales</taxon>
        <taxon>Roseobacteraceae</taxon>
        <taxon>Roseovarius</taxon>
    </lineage>
</organism>
<comment type="catalytic activity">
    <reaction evidence="15">
        <text>sarcosine + O2 + H2O = formaldehyde + glycine + H2O2</text>
        <dbReference type="Rhea" id="RHEA:13313"/>
        <dbReference type="ChEBI" id="CHEBI:15377"/>
        <dbReference type="ChEBI" id="CHEBI:15379"/>
        <dbReference type="ChEBI" id="CHEBI:16240"/>
        <dbReference type="ChEBI" id="CHEBI:16842"/>
        <dbReference type="ChEBI" id="CHEBI:57305"/>
        <dbReference type="ChEBI" id="CHEBI:57433"/>
    </reaction>
</comment>
<evidence type="ECO:0000256" key="4">
    <source>
        <dbReference type="ARBA" id="ARBA00022490"/>
    </source>
</evidence>
<evidence type="ECO:0000256" key="3">
    <source>
        <dbReference type="ARBA" id="ARBA00004496"/>
    </source>
</evidence>
<evidence type="ECO:0000256" key="13">
    <source>
        <dbReference type="ARBA" id="ARBA00044216"/>
    </source>
</evidence>
<comment type="subcellular location">
    <subcellularLocation>
        <location evidence="3">Cytoplasm</location>
    </subcellularLocation>
</comment>
<dbReference type="PROSITE" id="PS50206">
    <property type="entry name" value="RHODANESE_3"/>
    <property type="match status" value="1"/>
</dbReference>
<keyword evidence="4" id="KW-0963">Cytoplasm</keyword>
<evidence type="ECO:0000256" key="9">
    <source>
        <dbReference type="ARBA" id="ARBA00023002"/>
    </source>
</evidence>
<comment type="cofactor">
    <cofactor evidence="2">
        <name>FAD</name>
        <dbReference type="ChEBI" id="CHEBI:57692"/>
    </cofactor>
</comment>
<evidence type="ECO:0000259" key="17">
    <source>
        <dbReference type="PROSITE" id="PS50206"/>
    </source>
</evidence>
<evidence type="ECO:0000256" key="16">
    <source>
        <dbReference type="ARBA" id="ARBA00048917"/>
    </source>
</evidence>
<keyword evidence="18" id="KW-0614">Plasmid</keyword>
<evidence type="ECO:0000256" key="12">
    <source>
        <dbReference type="ARBA" id="ARBA00044150"/>
    </source>
</evidence>
<dbReference type="PANTHER" id="PTHR13847:SF287">
    <property type="entry name" value="FAD-DEPENDENT OXIDOREDUCTASE DOMAIN-CONTAINING PROTEIN 1"/>
    <property type="match status" value="1"/>
</dbReference>
<keyword evidence="9" id="KW-0560">Oxidoreductase</keyword>
<feature type="domain" description="Rhodanese" evidence="17">
    <location>
        <begin position="35"/>
        <end position="79"/>
    </location>
</feature>
<sequence>MTRFSGWNVLWQGMTGQKGWSRQWRDPQPKSHYDVIIVGGGLHGLATAYYLASNHGIRNIAVLEKSWLGGGNAGRNTTIVRSNYARPGNREFYEHSLKLWENLSHDLNYNVMFSQRSHIALLHSPGAIDGAARNYNTMRLTGTPDAEIWDLDRLKQAVPHLNYAPDARFPIMGAAVQTRAGTARHDAVAWGYARAADQLGVDIVQNCGVTGIVREAGRITALETPRGRITAGKIGFSVAGNTSRLWTMAGLGRLPIESHKLQAFVSEPLKPLLDQVVVFGMGGSHFYISQSDKGGMVFGGDLDWYKSYAQRGNLPIVQDVAEAAMSVMPCLGRVKLLRHWAGVVDMSMDGSHFICRTPLDNLYLNTGWNYGGFKASPASGWWFADLIANDRPAPMIANFDLKRFERGLQIDERGAGPDPKLHG</sequence>
<comment type="similarity">
    <text evidence="10">Belongs to the SoxB family.</text>
</comment>
<comment type="cofactor">
    <cofactor evidence="1">
        <name>FMN</name>
        <dbReference type="ChEBI" id="CHEBI:58210"/>
    </cofactor>
</comment>
<dbReference type="InterPro" id="IPR006076">
    <property type="entry name" value="FAD-dep_OxRdtase"/>
</dbReference>
<dbReference type="PANTHER" id="PTHR13847">
    <property type="entry name" value="SARCOSINE DEHYDROGENASE-RELATED"/>
    <property type="match status" value="1"/>
</dbReference>
<evidence type="ECO:0000256" key="11">
    <source>
        <dbReference type="ARBA" id="ARBA00044044"/>
    </source>
</evidence>
<keyword evidence="19" id="KW-1185">Reference proteome</keyword>
<name>A0ABY6DC84_9RHOB</name>
<dbReference type="Gene3D" id="3.50.50.60">
    <property type="entry name" value="FAD/NAD(P)-binding domain"/>
    <property type="match status" value="1"/>
</dbReference>
<dbReference type="InterPro" id="IPR001763">
    <property type="entry name" value="Rhodanese-like_dom"/>
</dbReference>
<comment type="catalytic activity">
    <reaction evidence="16">
        <text>sarcosine + (6S)-5,6,7,8-tetrahydrofolate + O2 = (6R)-5,10-methylene-5,6,7,8-tetrahydrofolate + glycine + H2O2</text>
        <dbReference type="Rhea" id="RHEA:70455"/>
        <dbReference type="ChEBI" id="CHEBI:15379"/>
        <dbReference type="ChEBI" id="CHEBI:15636"/>
        <dbReference type="ChEBI" id="CHEBI:16240"/>
        <dbReference type="ChEBI" id="CHEBI:57305"/>
        <dbReference type="ChEBI" id="CHEBI:57433"/>
        <dbReference type="ChEBI" id="CHEBI:57453"/>
        <dbReference type="EC" id="1.5.3.24"/>
    </reaction>
</comment>
<dbReference type="Gene3D" id="3.30.9.10">
    <property type="entry name" value="D-Amino Acid Oxidase, subunit A, domain 2"/>
    <property type="match status" value="1"/>
</dbReference>
<evidence type="ECO:0000256" key="6">
    <source>
        <dbReference type="ARBA" id="ARBA00022643"/>
    </source>
</evidence>
<evidence type="ECO:0000256" key="15">
    <source>
        <dbReference type="ARBA" id="ARBA00047316"/>
    </source>
</evidence>
<evidence type="ECO:0000256" key="14">
    <source>
        <dbReference type="ARBA" id="ARBA00044295"/>
    </source>
</evidence>
<dbReference type="NCBIfam" id="TIGR01373">
    <property type="entry name" value="soxB"/>
    <property type="match status" value="1"/>
</dbReference>
<evidence type="ECO:0000256" key="7">
    <source>
        <dbReference type="ARBA" id="ARBA00022741"/>
    </source>
</evidence>
<dbReference type="RefSeq" id="WP_263046655.1">
    <property type="nucleotide sequence ID" value="NZ_CP106737.1"/>
</dbReference>
<dbReference type="InterPro" id="IPR036188">
    <property type="entry name" value="FAD/NAD-bd_sf"/>
</dbReference>
<dbReference type="EC" id="1.5.3.24" evidence="11"/>
<protein>
    <recommendedName>
        <fullName evidence="12">Sarcosine oxidase subunit beta</fullName>
        <ecNumber evidence="11">1.5.3.24</ecNumber>
    </recommendedName>
    <alternativeName>
        <fullName evidence="13">Sarcosine oxidase (5,10-methylenetetrahydrofolate-forming) subunit beta</fullName>
    </alternativeName>
    <alternativeName>
        <fullName evidence="14">Tetrameric sarcosine oxidase subunit beta</fullName>
    </alternativeName>
</protein>
<geneLocation type="plasmid" evidence="18 19">
    <name>unnamed2</name>
</geneLocation>
<evidence type="ECO:0000256" key="8">
    <source>
        <dbReference type="ARBA" id="ARBA00022827"/>
    </source>
</evidence>
<dbReference type="EMBL" id="CP106737">
    <property type="protein sequence ID" value="UXX81455.1"/>
    <property type="molecule type" value="Genomic_DNA"/>
</dbReference>
<reference evidence="18" key="1">
    <citation type="submission" date="2022-10" db="EMBL/GenBank/DDBJ databases">
        <title>Roseovarius pelagicus sp. nov., isolated from Arctic seawater.</title>
        <authorList>
            <person name="Hong Y.W."/>
            <person name="Hwang C.Y."/>
        </authorList>
    </citation>
    <scope>NUCLEOTIDE SEQUENCE</scope>
    <source>
        <strain evidence="18">HL-MP18</strain>
        <plasmid evidence="18">unnamed2</plasmid>
    </source>
</reference>
<evidence type="ECO:0000256" key="1">
    <source>
        <dbReference type="ARBA" id="ARBA00001917"/>
    </source>
</evidence>
<keyword evidence="5" id="KW-0285">Flavoprotein</keyword>
<evidence type="ECO:0000313" key="19">
    <source>
        <dbReference type="Proteomes" id="UP001064087"/>
    </source>
</evidence>
<keyword evidence="8" id="KW-0274">FAD</keyword>
<dbReference type="InterPro" id="IPR006278">
    <property type="entry name" value="SoxB"/>
</dbReference>
<evidence type="ECO:0000256" key="5">
    <source>
        <dbReference type="ARBA" id="ARBA00022630"/>
    </source>
</evidence>
<accession>A0ABY6DC84</accession>
<dbReference type="SUPFAM" id="SSF54373">
    <property type="entry name" value="FAD-linked reductases, C-terminal domain"/>
    <property type="match status" value="1"/>
</dbReference>
<gene>
    <name evidence="18" type="ORF">N7U68_00930</name>
</gene>
<evidence type="ECO:0000256" key="10">
    <source>
        <dbReference type="ARBA" id="ARBA00043973"/>
    </source>
</evidence>
<keyword evidence="7" id="KW-0547">Nucleotide-binding</keyword>
<proteinExistence type="inferred from homology"/>
<keyword evidence="6" id="KW-0288">FMN</keyword>
<dbReference type="Proteomes" id="UP001064087">
    <property type="component" value="Plasmid unnamed2"/>
</dbReference>
<evidence type="ECO:0000256" key="2">
    <source>
        <dbReference type="ARBA" id="ARBA00001974"/>
    </source>
</evidence>
<dbReference type="Pfam" id="PF01266">
    <property type="entry name" value="DAO"/>
    <property type="match status" value="1"/>
</dbReference>
<dbReference type="SUPFAM" id="SSF51905">
    <property type="entry name" value="FAD/NAD(P)-binding domain"/>
    <property type="match status" value="1"/>
</dbReference>
<evidence type="ECO:0000313" key="18">
    <source>
        <dbReference type="EMBL" id="UXX81455.1"/>
    </source>
</evidence>